<evidence type="ECO:0000256" key="3">
    <source>
        <dbReference type="ARBA" id="ARBA00023125"/>
    </source>
</evidence>
<evidence type="ECO:0000256" key="4">
    <source>
        <dbReference type="ARBA" id="ARBA00023163"/>
    </source>
</evidence>
<sequence>MQTEVEGPRPKRLKIAVACELCRARKKKCDGSRPVCNQCHKKRTPCVYRPEPSGSESTGVSGSGSYHYPPRNPSSSTPAPTPGATQPHEDAPDDSEPPRGYVHGVWAGEVRAAWDSRLGIPPGKRGASLTPFKDAPLFDLRLDEDPPEGNANVTALPPRHEADYLVGLYWSHIQPLEPFLDEHAFRGRYDALFANPIAKPGSGVDDRIFLATLNIVFALATQLQETIPARERDRVGGMYFRRAWGLFFMCGQDLLLFATEAVGVETVQCLLMMGRYLQCSSNPHRTWMVVGAAVRMAQSMGLDRGDLKEKGSGVSGTGGSGSKSGSGSGKGFRRRLWQLCVFADRQVSWMTGRASAVYLPTTHPHLAHQTSDPHDDPSSDRYMCLTMKLYDIWNLISLSFHSFRVGPGSSGVPPRSAPPPVSRFEEHLNNVSRFDVALERWEREFTAEMGYVPRERGDGGGGDRVLHTQAVLLRMRRTLHARLTLFRPMLARHCLLRPPEPAPDGTTPEKPLGGTLRSRIVEESAALCVENAQILLRLLVDECCPRPPSTTGSNPSNPGSYTSRDANRASTTADGDHRHVDIPWWQRVLYLHVAGIVLLAAALHHQHQQQTPSASMSSLPTLSADTIALVIHACRAHAHLTPFSGQCLVMFEALADREG</sequence>
<proteinExistence type="predicted"/>
<accession>A0AAN6ZIS5</accession>
<dbReference type="InterPro" id="IPR001138">
    <property type="entry name" value="Zn2Cys6_DnaBD"/>
</dbReference>
<organism evidence="8 9">
    <name type="scientific">Dichotomopilus funicola</name>
    <dbReference type="NCBI Taxonomy" id="1934379"/>
    <lineage>
        <taxon>Eukaryota</taxon>
        <taxon>Fungi</taxon>
        <taxon>Dikarya</taxon>
        <taxon>Ascomycota</taxon>
        <taxon>Pezizomycotina</taxon>
        <taxon>Sordariomycetes</taxon>
        <taxon>Sordariomycetidae</taxon>
        <taxon>Sordariales</taxon>
        <taxon>Chaetomiaceae</taxon>
        <taxon>Dichotomopilus</taxon>
    </lineage>
</organism>
<dbReference type="PANTHER" id="PTHR47424">
    <property type="entry name" value="REGULATORY PROTEIN GAL4"/>
    <property type="match status" value="1"/>
</dbReference>
<evidence type="ECO:0000313" key="9">
    <source>
        <dbReference type="Proteomes" id="UP001302676"/>
    </source>
</evidence>
<dbReference type="Proteomes" id="UP001302676">
    <property type="component" value="Unassembled WGS sequence"/>
</dbReference>
<dbReference type="CDD" id="cd00067">
    <property type="entry name" value="GAL4"/>
    <property type="match status" value="1"/>
</dbReference>
<name>A0AAN6ZIS5_9PEZI</name>
<dbReference type="InterPro" id="IPR036864">
    <property type="entry name" value="Zn2-C6_fun-type_DNA-bd_sf"/>
</dbReference>
<evidence type="ECO:0000256" key="6">
    <source>
        <dbReference type="SAM" id="MobiDB-lite"/>
    </source>
</evidence>
<dbReference type="PROSITE" id="PS00463">
    <property type="entry name" value="ZN2_CY6_FUNGAL_1"/>
    <property type="match status" value="1"/>
</dbReference>
<feature type="domain" description="Zn(2)-C6 fungal-type" evidence="7">
    <location>
        <begin position="18"/>
        <end position="48"/>
    </location>
</feature>
<feature type="compositionally biased region" description="Polar residues" evidence="6">
    <location>
        <begin position="561"/>
        <end position="573"/>
    </location>
</feature>
<feature type="compositionally biased region" description="Low complexity" evidence="6">
    <location>
        <begin position="549"/>
        <end position="560"/>
    </location>
</feature>
<keyword evidence="9" id="KW-1185">Reference proteome</keyword>
<dbReference type="PANTHER" id="PTHR47424:SF3">
    <property type="entry name" value="REGULATORY PROTEIN GAL4"/>
    <property type="match status" value="1"/>
</dbReference>
<dbReference type="InterPro" id="IPR051127">
    <property type="entry name" value="Fungal_SecMet_Regulators"/>
</dbReference>
<keyword evidence="3" id="KW-0238">DNA-binding</keyword>
<dbReference type="RefSeq" id="XP_062634151.1">
    <property type="nucleotide sequence ID" value="XM_062778165.1"/>
</dbReference>
<dbReference type="Pfam" id="PF04082">
    <property type="entry name" value="Fungal_trans"/>
    <property type="match status" value="1"/>
</dbReference>
<feature type="compositionally biased region" description="Low complexity" evidence="6">
    <location>
        <begin position="73"/>
        <end position="86"/>
    </location>
</feature>
<keyword evidence="4" id="KW-0804">Transcription</keyword>
<keyword evidence="1" id="KW-0479">Metal-binding</keyword>
<evidence type="ECO:0000256" key="1">
    <source>
        <dbReference type="ARBA" id="ARBA00022723"/>
    </source>
</evidence>
<dbReference type="Gene3D" id="4.10.240.10">
    <property type="entry name" value="Zn(2)-C6 fungal-type DNA-binding domain"/>
    <property type="match status" value="1"/>
</dbReference>
<dbReference type="PROSITE" id="PS50048">
    <property type="entry name" value="ZN2_CY6_FUNGAL_2"/>
    <property type="match status" value="1"/>
</dbReference>
<feature type="region of interest" description="Disordered" evidence="6">
    <location>
        <begin position="304"/>
        <end position="331"/>
    </location>
</feature>
<feature type="compositionally biased region" description="Gly residues" evidence="6">
    <location>
        <begin position="313"/>
        <end position="330"/>
    </location>
</feature>
<dbReference type="AlphaFoldDB" id="A0AAN6ZIS5"/>
<dbReference type="EMBL" id="MU853623">
    <property type="protein sequence ID" value="KAK4140780.1"/>
    <property type="molecule type" value="Genomic_DNA"/>
</dbReference>
<dbReference type="GO" id="GO:0000978">
    <property type="term" value="F:RNA polymerase II cis-regulatory region sequence-specific DNA binding"/>
    <property type="evidence" value="ECO:0007669"/>
    <property type="project" value="TreeGrafter"/>
</dbReference>
<dbReference type="GeneID" id="87814778"/>
<reference evidence="8" key="1">
    <citation type="journal article" date="2023" name="Mol. Phylogenet. Evol.">
        <title>Genome-scale phylogeny and comparative genomics of the fungal order Sordariales.</title>
        <authorList>
            <person name="Hensen N."/>
            <person name="Bonometti L."/>
            <person name="Westerberg I."/>
            <person name="Brannstrom I.O."/>
            <person name="Guillou S."/>
            <person name="Cros-Aarteil S."/>
            <person name="Calhoun S."/>
            <person name="Haridas S."/>
            <person name="Kuo A."/>
            <person name="Mondo S."/>
            <person name="Pangilinan J."/>
            <person name="Riley R."/>
            <person name="LaButti K."/>
            <person name="Andreopoulos B."/>
            <person name="Lipzen A."/>
            <person name="Chen C."/>
            <person name="Yan M."/>
            <person name="Daum C."/>
            <person name="Ng V."/>
            <person name="Clum A."/>
            <person name="Steindorff A."/>
            <person name="Ohm R.A."/>
            <person name="Martin F."/>
            <person name="Silar P."/>
            <person name="Natvig D.O."/>
            <person name="Lalanne C."/>
            <person name="Gautier V."/>
            <person name="Ament-Velasquez S.L."/>
            <person name="Kruys A."/>
            <person name="Hutchinson M.I."/>
            <person name="Powell A.J."/>
            <person name="Barry K."/>
            <person name="Miller A.N."/>
            <person name="Grigoriev I.V."/>
            <person name="Debuchy R."/>
            <person name="Gladieux P."/>
            <person name="Hiltunen Thoren M."/>
            <person name="Johannesson H."/>
        </authorList>
    </citation>
    <scope>NUCLEOTIDE SEQUENCE</scope>
    <source>
        <strain evidence="8">CBS 141.50</strain>
    </source>
</reference>
<dbReference type="GO" id="GO:0000981">
    <property type="term" value="F:DNA-binding transcription factor activity, RNA polymerase II-specific"/>
    <property type="evidence" value="ECO:0007669"/>
    <property type="project" value="InterPro"/>
</dbReference>
<feature type="region of interest" description="Disordered" evidence="6">
    <location>
        <begin position="44"/>
        <end position="102"/>
    </location>
</feature>
<dbReference type="GO" id="GO:0000435">
    <property type="term" value="P:positive regulation of transcription from RNA polymerase II promoter by galactose"/>
    <property type="evidence" value="ECO:0007669"/>
    <property type="project" value="TreeGrafter"/>
</dbReference>
<gene>
    <name evidence="8" type="ORF">C8A04DRAFT_14611</name>
</gene>
<dbReference type="GO" id="GO:0008270">
    <property type="term" value="F:zinc ion binding"/>
    <property type="evidence" value="ECO:0007669"/>
    <property type="project" value="InterPro"/>
</dbReference>
<evidence type="ECO:0000259" key="7">
    <source>
        <dbReference type="PROSITE" id="PS50048"/>
    </source>
</evidence>
<evidence type="ECO:0000256" key="5">
    <source>
        <dbReference type="ARBA" id="ARBA00023242"/>
    </source>
</evidence>
<dbReference type="GO" id="GO:0005634">
    <property type="term" value="C:nucleus"/>
    <property type="evidence" value="ECO:0007669"/>
    <property type="project" value="TreeGrafter"/>
</dbReference>
<dbReference type="SMART" id="SM00066">
    <property type="entry name" value="GAL4"/>
    <property type="match status" value="1"/>
</dbReference>
<keyword evidence="2" id="KW-0805">Transcription regulation</keyword>
<keyword evidence="5" id="KW-0539">Nucleus</keyword>
<comment type="caution">
    <text evidence="8">The sequence shown here is derived from an EMBL/GenBank/DDBJ whole genome shotgun (WGS) entry which is preliminary data.</text>
</comment>
<dbReference type="Pfam" id="PF00172">
    <property type="entry name" value="Zn_clus"/>
    <property type="match status" value="1"/>
</dbReference>
<dbReference type="InterPro" id="IPR007219">
    <property type="entry name" value="XnlR_reg_dom"/>
</dbReference>
<feature type="non-terminal residue" evidence="8">
    <location>
        <position position="659"/>
    </location>
</feature>
<protein>
    <recommendedName>
        <fullName evidence="7">Zn(2)-C6 fungal-type domain-containing protein</fullName>
    </recommendedName>
</protein>
<evidence type="ECO:0000256" key="2">
    <source>
        <dbReference type="ARBA" id="ARBA00023015"/>
    </source>
</evidence>
<dbReference type="CDD" id="cd12148">
    <property type="entry name" value="fungal_TF_MHR"/>
    <property type="match status" value="1"/>
</dbReference>
<dbReference type="SMART" id="SM00906">
    <property type="entry name" value="Fungal_trans"/>
    <property type="match status" value="1"/>
</dbReference>
<feature type="compositionally biased region" description="Low complexity" evidence="6">
    <location>
        <begin position="53"/>
        <end position="65"/>
    </location>
</feature>
<dbReference type="GO" id="GO:0006351">
    <property type="term" value="P:DNA-templated transcription"/>
    <property type="evidence" value="ECO:0007669"/>
    <property type="project" value="InterPro"/>
</dbReference>
<dbReference type="SUPFAM" id="SSF57701">
    <property type="entry name" value="Zn2/Cys6 DNA-binding domain"/>
    <property type="match status" value="1"/>
</dbReference>
<reference evidence="8" key="2">
    <citation type="submission" date="2023-05" db="EMBL/GenBank/DDBJ databases">
        <authorList>
            <consortium name="Lawrence Berkeley National Laboratory"/>
            <person name="Steindorff A."/>
            <person name="Hensen N."/>
            <person name="Bonometti L."/>
            <person name="Westerberg I."/>
            <person name="Brannstrom I.O."/>
            <person name="Guillou S."/>
            <person name="Cros-Aarteil S."/>
            <person name="Calhoun S."/>
            <person name="Haridas S."/>
            <person name="Kuo A."/>
            <person name="Mondo S."/>
            <person name="Pangilinan J."/>
            <person name="Riley R."/>
            <person name="Labutti K."/>
            <person name="Andreopoulos B."/>
            <person name="Lipzen A."/>
            <person name="Chen C."/>
            <person name="Yanf M."/>
            <person name="Daum C."/>
            <person name="Ng V."/>
            <person name="Clum A."/>
            <person name="Ohm R."/>
            <person name="Martin F."/>
            <person name="Silar P."/>
            <person name="Natvig D."/>
            <person name="Lalanne C."/>
            <person name="Gautier V."/>
            <person name="Ament-Velasquez S.L."/>
            <person name="Kruys A."/>
            <person name="Hutchinson M.I."/>
            <person name="Powell A.J."/>
            <person name="Barry K."/>
            <person name="Miller A.N."/>
            <person name="Grigoriev I.V."/>
            <person name="Debuchy R."/>
            <person name="Gladieux P."/>
            <person name="Thoren M.H."/>
            <person name="Johannesson H."/>
        </authorList>
    </citation>
    <scope>NUCLEOTIDE SEQUENCE</scope>
    <source>
        <strain evidence="8">CBS 141.50</strain>
    </source>
</reference>
<evidence type="ECO:0000313" key="8">
    <source>
        <dbReference type="EMBL" id="KAK4140780.1"/>
    </source>
</evidence>
<feature type="region of interest" description="Disordered" evidence="6">
    <location>
        <begin position="546"/>
        <end position="575"/>
    </location>
</feature>